<proteinExistence type="predicted"/>
<gene>
    <name evidence="1" type="ORF">HMPREF1250_1045</name>
</gene>
<dbReference type="PATRIC" id="fig|1111454.3.peg.1589"/>
<dbReference type="RefSeq" id="WP_023054085.1">
    <property type="nucleotide sequence ID" value="NZ_AWXA01000043.1"/>
</dbReference>
<dbReference type="STRING" id="1111454.HMPREF1250_1045"/>
<organism evidence="1 2">
    <name type="scientific">Megasphaera vaginalis</name>
    <name type="common">ex Srinivasan et al. 2021</name>
    <dbReference type="NCBI Taxonomy" id="1111454"/>
    <lineage>
        <taxon>Bacteria</taxon>
        <taxon>Bacillati</taxon>
        <taxon>Bacillota</taxon>
        <taxon>Negativicutes</taxon>
        <taxon>Veillonellales</taxon>
        <taxon>Veillonellaceae</taxon>
        <taxon>Megasphaera</taxon>
    </lineage>
</organism>
<dbReference type="OrthoDB" id="3035464at2"/>
<accession>U7UG89</accession>
<keyword evidence="2" id="KW-1185">Reference proteome</keyword>
<comment type="caution">
    <text evidence="1">The sequence shown here is derived from an EMBL/GenBank/DDBJ whole genome shotgun (WGS) entry which is preliminary data.</text>
</comment>
<reference evidence="1 2" key="1">
    <citation type="submission" date="2013-09" db="EMBL/GenBank/DDBJ databases">
        <authorList>
            <person name="Durkin A.S."/>
            <person name="Haft D.R."/>
            <person name="McCorrison J."/>
            <person name="Torralba M."/>
            <person name="Gillis M."/>
            <person name="Haft D.H."/>
            <person name="Methe B."/>
            <person name="Sutton G."/>
            <person name="Nelson K.E."/>
        </authorList>
    </citation>
    <scope>NUCLEOTIDE SEQUENCE [LARGE SCALE GENOMIC DNA]</scope>
    <source>
        <strain evidence="1 2">BV3C16-1</strain>
    </source>
</reference>
<dbReference type="AlphaFoldDB" id="U7UG89"/>
<dbReference type="EMBL" id="AWXA01000043">
    <property type="protein sequence ID" value="ERT58365.1"/>
    <property type="molecule type" value="Genomic_DNA"/>
</dbReference>
<name>U7UG89_9FIRM</name>
<sequence length="82" mass="9274">MTIDEFKDMLWDDFVCDLPDIKFAIYPGLEKKGYISATTDINGSTDAPLQNFKDFNDLLMYFHVNGKPLKEIIPLVDAAALT</sequence>
<dbReference type="Proteomes" id="UP000017090">
    <property type="component" value="Unassembled WGS sequence"/>
</dbReference>
<evidence type="ECO:0000313" key="2">
    <source>
        <dbReference type="Proteomes" id="UP000017090"/>
    </source>
</evidence>
<protein>
    <submittedName>
        <fullName evidence="1">Uncharacterized protein</fullName>
    </submittedName>
</protein>
<evidence type="ECO:0000313" key="1">
    <source>
        <dbReference type="EMBL" id="ERT58365.1"/>
    </source>
</evidence>